<gene>
    <name evidence="7" type="ORF">SAMN02745219_02105</name>
</gene>
<dbReference type="Pfam" id="PF01276">
    <property type="entry name" value="OKR_DC_1"/>
    <property type="match status" value="1"/>
</dbReference>
<proteinExistence type="inferred from homology"/>
<dbReference type="Proteomes" id="UP000184529">
    <property type="component" value="Unassembled WGS sequence"/>
</dbReference>
<organism evidence="7 8">
    <name type="scientific">Desulfofundulus thermosubterraneus DSM 16057</name>
    <dbReference type="NCBI Taxonomy" id="1121432"/>
    <lineage>
        <taxon>Bacteria</taxon>
        <taxon>Bacillati</taxon>
        <taxon>Bacillota</taxon>
        <taxon>Clostridia</taxon>
        <taxon>Eubacteriales</taxon>
        <taxon>Peptococcaceae</taxon>
        <taxon>Desulfofundulus</taxon>
    </lineage>
</organism>
<dbReference type="OrthoDB" id="9815233at2"/>
<feature type="domain" description="Orn/Lys/Arg decarboxylases family 1 pyridoxal-P attachment site" evidence="6">
    <location>
        <begin position="219"/>
        <end position="233"/>
    </location>
</feature>
<comment type="cofactor">
    <cofactor evidence="1">
        <name>pyridoxal 5'-phosphate</name>
        <dbReference type="ChEBI" id="CHEBI:597326"/>
    </cofactor>
</comment>
<dbReference type="PANTHER" id="PTHR43277">
    <property type="entry name" value="ARGININE DECARBOXYLASE"/>
    <property type="match status" value="1"/>
</dbReference>
<dbReference type="InterPro" id="IPR000310">
    <property type="entry name" value="Orn/Lys/Arg_deCO2ase_major_dom"/>
</dbReference>
<sequence>MNQREAPLLAALYAHCARDYAHLHVPAHRQGEAVFPEWQGVKEILQLDLTELPGLDDLHRPEGVIARAQALAAELFGAGQTFFLVNGSTVGITALLLALCRPGEEVLLPRNAHRAVLGGLIFSGARPVFLEPVILEEFGIAAGLTPRAVAGALEEHPLAKGLLVIHPTYYGITGDLPRLVGLAHRVNKPVVADEAHGVHFPFYEGLPPPALQCGVDAAVQSMHKMGGSLTQSSLLHLKGNRVDVRKTAWALSLLQSSSPSYLLLASLDGARRQLATKGREMLERAVGLAREVRQILSRLPGITLLGEEHLGRPGAHGLDPTRLVVSVRFLGLTGYQAARILARDYRVQVEMADYYNLVVVVGIGTTRRDCDLLVRGLQEMVHREGGRQPLGACPERPPLPLARLTPRQAWLAPSRPLPLEECAGHICAEWVNVSPPGIPLLYPGEEIGPEMVEYLQWVRKLSLLVQGPEDPGLASLRVVVC</sequence>
<dbReference type="InterPro" id="IPR015421">
    <property type="entry name" value="PyrdxlP-dep_Trfase_major"/>
</dbReference>
<dbReference type="SUPFAM" id="SSF53383">
    <property type="entry name" value="PLP-dependent transferases"/>
    <property type="match status" value="1"/>
</dbReference>
<comment type="similarity">
    <text evidence="2">Belongs to the Orn/Lys/Arg decarboxylase class-I family.</text>
</comment>
<evidence type="ECO:0000313" key="8">
    <source>
        <dbReference type="Proteomes" id="UP000184529"/>
    </source>
</evidence>
<keyword evidence="5" id="KW-0456">Lyase</keyword>
<dbReference type="Gene3D" id="3.90.100.10">
    <property type="entry name" value="Orn/Lys/Arg decarboxylase, C-terminal domain"/>
    <property type="match status" value="1"/>
</dbReference>
<dbReference type="PANTHER" id="PTHR43277:SF4">
    <property type="entry name" value="ARGININE DECARBOXYLASE"/>
    <property type="match status" value="1"/>
</dbReference>
<dbReference type="InterPro" id="IPR036633">
    <property type="entry name" value="Prn/Lys/Arg_de-COase_C_sf"/>
</dbReference>
<dbReference type="Gene3D" id="3.40.640.10">
    <property type="entry name" value="Type I PLP-dependent aspartate aminotransferase-like (Major domain)"/>
    <property type="match status" value="1"/>
</dbReference>
<keyword evidence="8" id="KW-1185">Reference proteome</keyword>
<dbReference type="SUPFAM" id="SSF55904">
    <property type="entry name" value="Ornithine decarboxylase C-terminal domain"/>
    <property type="match status" value="1"/>
</dbReference>
<accession>A0A1M6HUN0</accession>
<keyword evidence="3" id="KW-0210">Decarboxylase</keyword>
<reference evidence="8" key="1">
    <citation type="submission" date="2016-11" db="EMBL/GenBank/DDBJ databases">
        <authorList>
            <person name="Varghese N."/>
            <person name="Submissions S."/>
        </authorList>
    </citation>
    <scope>NUCLEOTIDE SEQUENCE [LARGE SCALE GENOMIC DNA]</scope>
    <source>
        <strain evidence="8">DSM 16057</strain>
    </source>
</reference>
<evidence type="ECO:0000256" key="4">
    <source>
        <dbReference type="ARBA" id="ARBA00022898"/>
    </source>
</evidence>
<evidence type="ECO:0000256" key="1">
    <source>
        <dbReference type="ARBA" id="ARBA00001933"/>
    </source>
</evidence>
<dbReference type="InterPro" id="IPR008286">
    <property type="entry name" value="Prn/Lys/Arg_de-COase_C"/>
</dbReference>
<dbReference type="InterPro" id="IPR052357">
    <property type="entry name" value="Orn_Lys_Arg_decarboxylase-I"/>
</dbReference>
<dbReference type="STRING" id="1121432.SAMN02745219_02105"/>
<evidence type="ECO:0000256" key="3">
    <source>
        <dbReference type="ARBA" id="ARBA00022793"/>
    </source>
</evidence>
<dbReference type="AlphaFoldDB" id="A0A1M6HUN0"/>
<dbReference type="Pfam" id="PF03711">
    <property type="entry name" value="OKR_DC_1_C"/>
    <property type="match status" value="1"/>
</dbReference>
<evidence type="ECO:0000256" key="2">
    <source>
        <dbReference type="ARBA" id="ARBA00010671"/>
    </source>
</evidence>
<evidence type="ECO:0000313" key="7">
    <source>
        <dbReference type="EMBL" id="SHJ25870.1"/>
    </source>
</evidence>
<dbReference type="EMBL" id="FQZM01000025">
    <property type="protein sequence ID" value="SHJ25870.1"/>
    <property type="molecule type" value="Genomic_DNA"/>
</dbReference>
<protein>
    <submittedName>
        <fullName evidence="7">Arginine decarboxylase</fullName>
    </submittedName>
</protein>
<dbReference type="RefSeq" id="WP_072869475.1">
    <property type="nucleotide sequence ID" value="NZ_FQZM01000025.1"/>
</dbReference>
<name>A0A1M6HUN0_9FIRM</name>
<keyword evidence="4" id="KW-0663">Pyridoxal phosphate</keyword>
<dbReference type="PROSITE" id="PS00703">
    <property type="entry name" value="OKR_DC_1"/>
    <property type="match status" value="1"/>
</dbReference>
<dbReference type="InterPro" id="IPR015424">
    <property type="entry name" value="PyrdxlP-dep_Trfase"/>
</dbReference>
<evidence type="ECO:0000256" key="5">
    <source>
        <dbReference type="ARBA" id="ARBA00023239"/>
    </source>
</evidence>
<dbReference type="GO" id="GO:0016831">
    <property type="term" value="F:carboxy-lyase activity"/>
    <property type="evidence" value="ECO:0007669"/>
    <property type="project" value="UniProtKB-KW"/>
</dbReference>
<evidence type="ECO:0000259" key="6">
    <source>
        <dbReference type="PROSITE" id="PS00703"/>
    </source>
</evidence>